<evidence type="ECO:0000313" key="3">
    <source>
        <dbReference type="Proteomes" id="UP000621516"/>
    </source>
</evidence>
<dbReference type="Proteomes" id="UP000621516">
    <property type="component" value="Unassembled WGS sequence"/>
</dbReference>
<reference evidence="2 3" key="1">
    <citation type="journal article" date="2018" name="J. Microbiol.">
        <title>Aestuariibaculum marinum sp. nov., a marine bacterium isolated from seawater in South Korea.</title>
        <authorList>
            <person name="Choi J."/>
            <person name="Lee D."/>
            <person name="Jang J.H."/>
            <person name="Cha S."/>
            <person name="Seo T."/>
        </authorList>
    </citation>
    <scope>NUCLEOTIDE SEQUENCE [LARGE SCALE GENOMIC DNA]</scope>
    <source>
        <strain evidence="2 3">IP7</strain>
    </source>
</reference>
<feature type="compositionally biased region" description="Low complexity" evidence="1">
    <location>
        <begin position="61"/>
        <end position="72"/>
    </location>
</feature>
<dbReference type="RefSeq" id="WP_188222447.1">
    <property type="nucleotide sequence ID" value="NZ_JACVXD010000001.1"/>
</dbReference>
<dbReference type="EMBL" id="JACVXD010000001">
    <property type="protein sequence ID" value="MBD0823148.1"/>
    <property type="molecule type" value="Genomic_DNA"/>
</dbReference>
<name>A0A8J6PTQ0_9FLAO</name>
<evidence type="ECO:0008006" key="4">
    <source>
        <dbReference type="Google" id="ProtNLM"/>
    </source>
</evidence>
<accession>A0A8J6PTQ0</accession>
<protein>
    <recommendedName>
        <fullName evidence="4">DUF4412 domain-containing protein</fullName>
    </recommendedName>
</protein>
<feature type="region of interest" description="Disordered" evidence="1">
    <location>
        <begin position="51"/>
        <end position="72"/>
    </location>
</feature>
<keyword evidence="3" id="KW-1185">Reference proteome</keyword>
<proteinExistence type="predicted"/>
<gene>
    <name evidence="2" type="ORF">ICJ85_03855</name>
</gene>
<evidence type="ECO:0000256" key="1">
    <source>
        <dbReference type="SAM" id="MobiDB-lite"/>
    </source>
</evidence>
<sequence>MKSKYIVLTGLVFCVGFSAEAQLLKKLKEKAQQAVERTVLKKTDEVVTETTESTIDGITGGNKSNNDNNSTTTFSSNEALTINAEDKKKFFKEDVIIKMHENGNLNQTQYFDADAVAVRTNVPNQPKPMFIDSEGFIYGYKDGEYTKSSIVALQSQGMMVPTMMLEAYKLPPEPFMAQLQKQHDLGMTANPFNGIVEFAFIYKPDDFRYKDFKETKQTLRGNTYTKFEFLNDPGYEDSYVLFDDQDRLIEIYTNKADTGQSADMFEMSVLPPGESLLLYDYQPVDVQLPEAREVKAQGQGLMEAVMGGVVKGGNSGNKNIDDDDYDTSDTKGMTKSIKTSLKNYKVTANDLPESYDFDWIYQTEMLMGDKKKEKMDMEFLIKEGANYQATKMIDEKNKDMGNATMLFDSELNTMVMFMEAQGNKMLQLYPIPEVKNQDVKTDYKITDLPSKTILNYTCNGLQMENDKYIIKVYHTKHESISLGNFLNFGGSQKMNLPDIDSRILEQFSNGLIMEMDMVDKKKSKNNMNITAKSLSKQPTKISKNEYQVMNFFSGASMMNKN</sequence>
<organism evidence="2 3">
    <name type="scientific">Aestuariibaculum marinum</name>
    <dbReference type="NCBI Taxonomy" id="2683592"/>
    <lineage>
        <taxon>Bacteria</taxon>
        <taxon>Pseudomonadati</taxon>
        <taxon>Bacteroidota</taxon>
        <taxon>Flavobacteriia</taxon>
        <taxon>Flavobacteriales</taxon>
        <taxon>Flavobacteriaceae</taxon>
    </lineage>
</organism>
<comment type="caution">
    <text evidence="2">The sequence shown here is derived from an EMBL/GenBank/DDBJ whole genome shotgun (WGS) entry which is preliminary data.</text>
</comment>
<dbReference type="AlphaFoldDB" id="A0A8J6PTQ0"/>
<evidence type="ECO:0000313" key="2">
    <source>
        <dbReference type="EMBL" id="MBD0823148.1"/>
    </source>
</evidence>